<protein>
    <submittedName>
        <fullName evidence="1">(wild Malaysian banana) hypothetical protein</fullName>
    </submittedName>
</protein>
<name>A0A8D7FQN0_MUSAM</name>
<proteinExistence type="predicted"/>
<dbReference type="EMBL" id="HG996467">
    <property type="protein sequence ID" value="CAG1861914.1"/>
    <property type="molecule type" value="Genomic_DNA"/>
</dbReference>
<sequence>SEAAAATWAVLHLVPRLATVRARISNPNPFTVDHHVPRLTAETTHFPASPASKAPESVAAGAGDVDSVGDSIVALLDGELDDLVNVERGDVLAPEGGLVEEVVPSATGVDRRDVDGLGVTIVALLDGELDELANVERVDVLATEGGLVEEVAPSSAGVDRRDEAGAVFLNPRHRSPPPPPFFH</sequence>
<accession>A0A8D7FQN0</accession>
<dbReference type="AlphaFoldDB" id="A0A8D7FQN0"/>
<reference evidence="1" key="1">
    <citation type="submission" date="2021-03" db="EMBL/GenBank/DDBJ databases">
        <authorList>
            <consortium name="Genoscope - CEA"/>
            <person name="William W."/>
        </authorList>
    </citation>
    <scope>NUCLEOTIDE SEQUENCE</scope>
    <source>
        <strain evidence="1">Doubled-haploid Pahang</strain>
    </source>
</reference>
<gene>
    <name evidence="1" type="ORF">GSMUA_68080.1</name>
</gene>
<feature type="non-terminal residue" evidence="1">
    <location>
        <position position="1"/>
    </location>
</feature>
<organism evidence="1">
    <name type="scientific">Musa acuminata subsp. malaccensis</name>
    <name type="common">Wild banana</name>
    <name type="synonym">Musa malaccensis</name>
    <dbReference type="NCBI Taxonomy" id="214687"/>
    <lineage>
        <taxon>Eukaryota</taxon>
        <taxon>Viridiplantae</taxon>
        <taxon>Streptophyta</taxon>
        <taxon>Embryophyta</taxon>
        <taxon>Tracheophyta</taxon>
        <taxon>Spermatophyta</taxon>
        <taxon>Magnoliopsida</taxon>
        <taxon>Liliopsida</taxon>
        <taxon>Zingiberales</taxon>
        <taxon>Musaceae</taxon>
        <taxon>Musa</taxon>
    </lineage>
</organism>
<evidence type="ECO:0000313" key="1">
    <source>
        <dbReference type="EMBL" id="CAG1861914.1"/>
    </source>
</evidence>
<feature type="non-terminal residue" evidence="1">
    <location>
        <position position="183"/>
    </location>
</feature>